<dbReference type="PANTHER" id="PTHR23079:SF55">
    <property type="entry name" value="RNA-DIRECTED RNA POLYMERASE"/>
    <property type="match status" value="1"/>
</dbReference>
<evidence type="ECO:0000313" key="5">
    <source>
        <dbReference type="Proteomes" id="UP000305948"/>
    </source>
</evidence>
<name>A0A5C3NLW9_9AGAM</name>
<dbReference type="InterPro" id="IPR007855">
    <property type="entry name" value="RDRP"/>
</dbReference>
<gene>
    <name evidence="4" type="ORF">OE88DRAFT_1710468</name>
</gene>
<evidence type="ECO:0000259" key="3">
    <source>
        <dbReference type="Pfam" id="PF05183"/>
    </source>
</evidence>
<dbReference type="AlphaFoldDB" id="A0A5C3NLW9"/>
<accession>A0A5C3NLW9</accession>
<feature type="compositionally biased region" description="Polar residues" evidence="2">
    <location>
        <begin position="1187"/>
        <end position="1204"/>
    </location>
</feature>
<proteinExistence type="inferred from homology"/>
<dbReference type="Proteomes" id="UP000305948">
    <property type="component" value="Unassembled WGS sequence"/>
</dbReference>
<dbReference type="GO" id="GO:0030422">
    <property type="term" value="P:siRNA processing"/>
    <property type="evidence" value="ECO:0007669"/>
    <property type="project" value="TreeGrafter"/>
</dbReference>
<dbReference type="PANTHER" id="PTHR23079">
    <property type="entry name" value="RNA-DEPENDENT RNA POLYMERASE"/>
    <property type="match status" value="1"/>
</dbReference>
<dbReference type="GO" id="GO:0003723">
    <property type="term" value="F:RNA binding"/>
    <property type="evidence" value="ECO:0007669"/>
    <property type="project" value="UniProtKB-KW"/>
</dbReference>
<keyword evidence="1" id="KW-0808">Transferase</keyword>
<keyword evidence="1" id="KW-0696">RNA-directed RNA polymerase</keyword>
<dbReference type="InterPro" id="IPR057596">
    <property type="entry name" value="RDRP_core"/>
</dbReference>
<dbReference type="Pfam" id="PF05183">
    <property type="entry name" value="RdRP"/>
    <property type="match status" value="1"/>
</dbReference>
<protein>
    <recommendedName>
        <fullName evidence="1">RNA-dependent RNA polymerase</fullName>
        <ecNumber evidence="1">2.7.7.48</ecNumber>
    </recommendedName>
</protein>
<dbReference type="GO" id="GO:0003968">
    <property type="term" value="F:RNA-directed RNA polymerase activity"/>
    <property type="evidence" value="ECO:0007669"/>
    <property type="project" value="UniProtKB-KW"/>
</dbReference>
<organism evidence="4 5">
    <name type="scientific">Heliocybe sulcata</name>
    <dbReference type="NCBI Taxonomy" id="5364"/>
    <lineage>
        <taxon>Eukaryota</taxon>
        <taxon>Fungi</taxon>
        <taxon>Dikarya</taxon>
        <taxon>Basidiomycota</taxon>
        <taxon>Agaricomycotina</taxon>
        <taxon>Agaricomycetes</taxon>
        <taxon>Gloeophyllales</taxon>
        <taxon>Gloeophyllaceae</taxon>
        <taxon>Heliocybe</taxon>
    </lineage>
</organism>
<keyword evidence="1" id="KW-0694">RNA-binding</keyword>
<feature type="domain" description="RDRP core" evidence="3">
    <location>
        <begin position="408"/>
        <end position="999"/>
    </location>
</feature>
<dbReference type="GO" id="GO:0031380">
    <property type="term" value="C:nuclear RNA-directed RNA polymerase complex"/>
    <property type="evidence" value="ECO:0007669"/>
    <property type="project" value="TreeGrafter"/>
</dbReference>
<evidence type="ECO:0000313" key="4">
    <source>
        <dbReference type="EMBL" id="TFK54621.1"/>
    </source>
</evidence>
<dbReference type="STRING" id="5364.A0A5C3NLW9"/>
<sequence>MEIDLNGVNHLANKYEVKRAIADVLHSDYFRRRDAPDRPWNFEVTLKPGLTEARNDGTGRLSLPDRNLARKFLQWIKDGNRIIVRSRAIRFYDSRQRPKHGELQMLRKAPYMDPGMDEEHDQILQELDCSLRVNKLNFGVYYNDRSLPGAPKAYSKEWEGEYKSRSYAIMRFAYDHKVIRVMLGDSMTEETCYRVVIKFSSIRKIGWGYDVGDPFICFDLTIPPTLEREPFNRTRTGDDYRDGREFRYRIGYIDPAHERVAPYAHQVRVVLCQECDLQMFRSLCTIAGLRSPLPASVEASRRDFYSDEALTRIYMWLRSMEWTVAFQVEALLHNGLVNAYDLLNDLYQPINQLCKTKGVEAAHYLRQYTEALQTRLAGESAKACFERVSVICPYAAPAGHFLCHHVSFTPTRMILEGPYVIQSNRVIRRYEGYDQYFLRVDFRDEDRLQYRWDREVIAEFFLKERVGKILKNGFELASRKFEFLAYSQSALREHSVWFMHPFHHPREGDVTAHAIRQTLGDFSGVIRCPSKYAARMAQAFTATDPAVKITRDEWTEVQDLGQAPYEFTDGVGTISRELANQIWEKLCSDRKNFNLTGPQPAAYQIRFLGYKGMVAVDDQLEGKKMCLRPSMNKFRVHEEEDSAEIEIARAFERPSAAYLNKALIMILEDRGVRRDSFLKLQNRAVADVMMSGDSIELFRKLLEGHGLGRAYRLSHILQGLHDLGYEFNNLEADRKKLENPFLTRIRHYSRNHILRDIKHGARIPIPDSWCLPGIADEGPAYVAAGYENVYCLKKNQIYACIQNKHDETPTWIQGNVIIWRSPVVHPGDVQRVYAIGEPPDDQLCTFRNLVNVLVMPSQGDRSMASGLGGGDLDGDLFCISKDPSLLPSLHFEPASYTPVPPRTLEHDSTIEDICDFVVEYIHSDVLGLLSDRHLIIADQSKLCSRAVDYPKNGVPVNIDRSPRFLIRYKPDWHAAEVAAPRKTDYYESDRAVGHLYREIKLQDPAESSREPMVQVGDPITSALEPLVRYHLRSYRPPESAPELLDHTYRRYRDELRYIRMTHTLSNDPEVRLTEEEVVVATILAKCSQKRWRKDRISRIKVHSASLAQEIQREWLKPEERDTPDGQRRGLHFAWLAWTYTTDNSRRADKDAMNSFALLALGVVFDALDMLDIDWRLRRGRVPEVKANSQKVKANSQKVKANSQKENIKKGWSIDLDEEDITPAKKPGKNDRQAKRKPNKSNGRLSGPPKGRRD</sequence>
<comment type="similarity">
    <text evidence="1">Belongs to the RdRP family.</text>
</comment>
<feature type="region of interest" description="Disordered" evidence="2">
    <location>
        <begin position="1187"/>
        <end position="1253"/>
    </location>
</feature>
<comment type="catalytic activity">
    <reaction evidence="1">
        <text>RNA(n) + a ribonucleoside 5'-triphosphate = RNA(n+1) + diphosphate</text>
        <dbReference type="Rhea" id="RHEA:21248"/>
        <dbReference type="Rhea" id="RHEA-COMP:14527"/>
        <dbReference type="Rhea" id="RHEA-COMP:17342"/>
        <dbReference type="ChEBI" id="CHEBI:33019"/>
        <dbReference type="ChEBI" id="CHEBI:61557"/>
        <dbReference type="ChEBI" id="CHEBI:140395"/>
        <dbReference type="EC" id="2.7.7.48"/>
    </reaction>
</comment>
<dbReference type="EC" id="2.7.7.48" evidence="1"/>
<keyword evidence="1" id="KW-0548">Nucleotidyltransferase</keyword>
<evidence type="ECO:0000256" key="2">
    <source>
        <dbReference type="SAM" id="MobiDB-lite"/>
    </source>
</evidence>
<keyword evidence="5" id="KW-1185">Reference proteome</keyword>
<dbReference type="EMBL" id="ML213505">
    <property type="protein sequence ID" value="TFK54621.1"/>
    <property type="molecule type" value="Genomic_DNA"/>
</dbReference>
<dbReference type="OrthoDB" id="6513042at2759"/>
<reference evidence="4 5" key="1">
    <citation type="journal article" date="2019" name="Nat. Ecol. Evol.">
        <title>Megaphylogeny resolves global patterns of mushroom evolution.</title>
        <authorList>
            <person name="Varga T."/>
            <person name="Krizsan K."/>
            <person name="Foldi C."/>
            <person name="Dima B."/>
            <person name="Sanchez-Garcia M."/>
            <person name="Sanchez-Ramirez S."/>
            <person name="Szollosi G.J."/>
            <person name="Szarkandi J.G."/>
            <person name="Papp V."/>
            <person name="Albert L."/>
            <person name="Andreopoulos W."/>
            <person name="Angelini C."/>
            <person name="Antonin V."/>
            <person name="Barry K.W."/>
            <person name="Bougher N.L."/>
            <person name="Buchanan P."/>
            <person name="Buyck B."/>
            <person name="Bense V."/>
            <person name="Catcheside P."/>
            <person name="Chovatia M."/>
            <person name="Cooper J."/>
            <person name="Damon W."/>
            <person name="Desjardin D."/>
            <person name="Finy P."/>
            <person name="Geml J."/>
            <person name="Haridas S."/>
            <person name="Hughes K."/>
            <person name="Justo A."/>
            <person name="Karasinski D."/>
            <person name="Kautmanova I."/>
            <person name="Kiss B."/>
            <person name="Kocsube S."/>
            <person name="Kotiranta H."/>
            <person name="LaButti K.M."/>
            <person name="Lechner B.E."/>
            <person name="Liimatainen K."/>
            <person name="Lipzen A."/>
            <person name="Lukacs Z."/>
            <person name="Mihaltcheva S."/>
            <person name="Morgado L.N."/>
            <person name="Niskanen T."/>
            <person name="Noordeloos M.E."/>
            <person name="Ohm R.A."/>
            <person name="Ortiz-Santana B."/>
            <person name="Ovrebo C."/>
            <person name="Racz N."/>
            <person name="Riley R."/>
            <person name="Savchenko A."/>
            <person name="Shiryaev A."/>
            <person name="Soop K."/>
            <person name="Spirin V."/>
            <person name="Szebenyi C."/>
            <person name="Tomsovsky M."/>
            <person name="Tulloss R.E."/>
            <person name="Uehling J."/>
            <person name="Grigoriev I.V."/>
            <person name="Vagvolgyi C."/>
            <person name="Papp T."/>
            <person name="Martin F.M."/>
            <person name="Miettinen O."/>
            <person name="Hibbett D.S."/>
            <person name="Nagy L.G."/>
        </authorList>
    </citation>
    <scope>NUCLEOTIDE SEQUENCE [LARGE SCALE GENOMIC DNA]</scope>
    <source>
        <strain evidence="4 5">OMC1185</strain>
    </source>
</reference>
<evidence type="ECO:0000256" key="1">
    <source>
        <dbReference type="RuleBase" id="RU363098"/>
    </source>
</evidence>